<dbReference type="OrthoDB" id="1929779at2759"/>
<reference evidence="4" key="1">
    <citation type="journal article" date="2019" name="Nat. Commun.">
        <title>The genome of broomcorn millet.</title>
        <authorList>
            <person name="Zou C."/>
            <person name="Miki D."/>
            <person name="Li D."/>
            <person name="Tang Q."/>
            <person name="Xiao L."/>
            <person name="Rajput S."/>
            <person name="Deng P."/>
            <person name="Jia W."/>
            <person name="Huang R."/>
            <person name="Zhang M."/>
            <person name="Sun Y."/>
            <person name="Hu J."/>
            <person name="Fu X."/>
            <person name="Schnable P.S."/>
            <person name="Li F."/>
            <person name="Zhang H."/>
            <person name="Feng B."/>
            <person name="Zhu X."/>
            <person name="Liu R."/>
            <person name="Schnable J.C."/>
            <person name="Zhu J.-K."/>
            <person name="Zhang H."/>
        </authorList>
    </citation>
    <scope>NUCLEOTIDE SEQUENCE [LARGE SCALE GENOMIC DNA]</scope>
</reference>
<keyword evidence="4" id="KW-1185">Reference proteome</keyword>
<evidence type="ECO:0000313" key="3">
    <source>
        <dbReference type="EMBL" id="RLN01168.1"/>
    </source>
</evidence>
<name>A0A3L6RFP0_PANMI</name>
<evidence type="ECO:0000256" key="1">
    <source>
        <dbReference type="ARBA" id="ARBA00010574"/>
    </source>
</evidence>
<dbReference type="GO" id="GO:0043622">
    <property type="term" value="P:cortical microtubule organization"/>
    <property type="evidence" value="ECO:0007669"/>
    <property type="project" value="TreeGrafter"/>
</dbReference>
<protein>
    <submittedName>
        <fullName evidence="3">Uncharacterized protein</fullName>
    </submittedName>
</protein>
<feature type="region of interest" description="Disordered" evidence="2">
    <location>
        <begin position="259"/>
        <end position="495"/>
    </location>
</feature>
<feature type="compositionally biased region" description="Polar residues" evidence="2">
    <location>
        <begin position="481"/>
        <end position="493"/>
    </location>
</feature>
<feature type="compositionally biased region" description="Low complexity" evidence="2">
    <location>
        <begin position="464"/>
        <end position="474"/>
    </location>
</feature>
<dbReference type="InterPro" id="IPR043519">
    <property type="entry name" value="NT_sf"/>
</dbReference>
<feature type="compositionally biased region" description="Basic residues" evidence="2">
    <location>
        <begin position="1267"/>
        <end position="1277"/>
    </location>
</feature>
<feature type="region of interest" description="Disordered" evidence="2">
    <location>
        <begin position="860"/>
        <end position="879"/>
    </location>
</feature>
<feature type="compositionally biased region" description="Polar residues" evidence="2">
    <location>
        <begin position="1092"/>
        <end position="1105"/>
    </location>
</feature>
<dbReference type="PANTHER" id="PTHR31949:SF3">
    <property type="entry name" value="RUN_FYVE DOMAIN PROTEIN"/>
    <property type="match status" value="1"/>
</dbReference>
<dbReference type="PANTHER" id="PTHR31949">
    <property type="entry name" value="GASTRIC MUCIN-LIKE PROTEIN"/>
    <property type="match status" value="1"/>
</dbReference>
<feature type="compositionally biased region" description="Polar residues" evidence="2">
    <location>
        <begin position="1118"/>
        <end position="1128"/>
    </location>
</feature>
<dbReference type="STRING" id="4540.A0A3L6RFP0"/>
<dbReference type="Gene3D" id="3.30.460.10">
    <property type="entry name" value="Beta Polymerase, domain 2"/>
    <property type="match status" value="1"/>
</dbReference>
<accession>A0A3L6RFP0</accession>
<comment type="caution">
    <text evidence="3">The sequence shown here is derived from an EMBL/GenBank/DDBJ whole genome shotgun (WGS) entry which is preliminary data.</text>
</comment>
<feature type="compositionally biased region" description="Low complexity" evidence="2">
    <location>
        <begin position="296"/>
        <end position="325"/>
    </location>
</feature>
<comment type="similarity">
    <text evidence="1">Belongs to the Iojap/RsfS family.</text>
</comment>
<evidence type="ECO:0000313" key="4">
    <source>
        <dbReference type="Proteomes" id="UP000275267"/>
    </source>
</evidence>
<dbReference type="EMBL" id="PQIB02000009">
    <property type="protein sequence ID" value="RLN01168.1"/>
    <property type="molecule type" value="Genomic_DNA"/>
</dbReference>
<dbReference type="GO" id="GO:0055028">
    <property type="term" value="C:cortical microtubule"/>
    <property type="evidence" value="ECO:0007669"/>
    <property type="project" value="TreeGrafter"/>
</dbReference>
<dbReference type="InterPro" id="IPR004394">
    <property type="entry name" value="Iojap/RsfS/C7orf30"/>
</dbReference>
<feature type="compositionally biased region" description="Polar residues" evidence="2">
    <location>
        <begin position="442"/>
        <end position="456"/>
    </location>
</feature>
<feature type="compositionally biased region" description="Polar residues" evidence="2">
    <location>
        <begin position="1299"/>
        <end position="1312"/>
    </location>
</feature>
<feature type="region of interest" description="Disordered" evidence="2">
    <location>
        <begin position="1092"/>
        <end position="1136"/>
    </location>
</feature>
<dbReference type="SUPFAM" id="SSF81301">
    <property type="entry name" value="Nucleotidyltransferase"/>
    <property type="match status" value="2"/>
</dbReference>
<gene>
    <name evidence="3" type="ORF">C2845_PM06G11260</name>
</gene>
<sequence>MLPAMRSGALGRWRSPQHLLPRLLSSSSAASPARPQPAALLELPEVEKVLRDVRAGDVRVFPVGEGGLHGGACADYMVVATGRSDWHVRNIAQALLYKARAPLNFPLPLPPLVEERKGGSSFSLGLSQPAWFLIKQKQKGSDRKLMPSVEGQQGGKWVVIDSGSIIIHALEERARAYYDLESIWSKEVSPNTSVQKVERENFLLEPSEDFDDSIAKLSYFSEVKLGVSIPARGESHDLLDVDGDKNDCEWLLTPPETPLFRSLDDDDQSVTQVSRGRAQTKPIQISRSSTMDNTQRARSSASPSRLSPSPRSMARTRSSSSASRSSPPPSLQPPTLSRRSSTPPVAKTLTPPRRSPSPASRRMSTGSSVPTLNGTRGASPVKPNRRSSSPKLQGWQSNVPGFPFDAPSNLRTSLPDRPVSRSRGGSPSSISGLDKGSRGRRQSMSPTPSRRASSSHSIERDRMSSYSKASATSSGEDDLDSMQSVPNSYSSSPAVKKSLAVMKTRTIASSKNLSKNFTSSSVPKRSFDSAVWLMDHRKDPQDRFRPLLSGVPASTFGPGNGNNVHKPMFSHNSSLTTSSNASSDHAAIFGSYKHGNQEQHDLVDEWEAGDSSRGHEDIFMFDKLDGLNEENIHYKSTKSMENSPVIVKHQVSDRQDFDMEESGTCDQSLCHSINSSLVGYGKTATCVRCGKFFNVMDVDGEGDYCEICASKVGNIFTDSIAQTIEEADQLDDKAANLRPCIVSDSPVAPDCIDHRNEVSLDHQLVNNEPHNDCLDQALPFHSMVDTPQEMMLGQEGKIDAEHTKQHVGDSALGNNINISFHQSSATDCQQTQLTSVEHDLFRDQIDNHNHGLSQCSETISETVTSDNSHQLTSTSPKLENTEATGISVLLLQKSNNNKWPVVEGRTLGSANTLCSEPYYARDGVNIMKRSFGRDSSSAASSSDLGSSRQSVIYFERLRSGKRGDFEKSQISSTMSHQSIASVSDMSISSSSASLCPQSDAVGDTYLLIDTLESSASRKVTPTEEYDSSGKDALSSAMECWSAAQAIVNDDSLVDLSTSSFVDMVEGDATIENHCTGRMADSDHFSLNMCLSDTEMPSDTQESSAPEESCIRENEEDTSAISQCNTNGSPEHPSDENNFDNMQVQSETVQGSNEENRLDDCCMSAISEEDVLISEQKTNIMKLPNDEESCEAVEGSRKQIQRCFTLEEAADTILFCSSIVHDLAYKAATIALENEKESECVDSIRPTVTIVGRSGQKEDSLPKLAHRRTPNRKVKRKRLEGETTTTETTEKDAVAKDSSPVRSASGITRNSDNMKPPKLESKCNCIIM</sequence>
<proteinExistence type="inferred from homology"/>
<dbReference type="HAMAP" id="MF_01477">
    <property type="entry name" value="Iojap_RsfS"/>
    <property type="match status" value="1"/>
</dbReference>
<feature type="compositionally biased region" description="Low complexity" evidence="2">
    <location>
        <begin position="333"/>
        <end position="344"/>
    </location>
</feature>
<dbReference type="Proteomes" id="UP000275267">
    <property type="component" value="Unassembled WGS sequence"/>
</dbReference>
<evidence type="ECO:0000256" key="2">
    <source>
        <dbReference type="SAM" id="MobiDB-lite"/>
    </source>
</evidence>
<feature type="compositionally biased region" description="Low complexity" evidence="2">
    <location>
        <begin position="415"/>
        <end position="432"/>
    </location>
</feature>
<dbReference type="Pfam" id="PF02410">
    <property type="entry name" value="RsfS"/>
    <property type="match status" value="1"/>
</dbReference>
<organism evidence="3 4">
    <name type="scientific">Panicum miliaceum</name>
    <name type="common">Proso millet</name>
    <name type="synonym">Broomcorn millet</name>
    <dbReference type="NCBI Taxonomy" id="4540"/>
    <lineage>
        <taxon>Eukaryota</taxon>
        <taxon>Viridiplantae</taxon>
        <taxon>Streptophyta</taxon>
        <taxon>Embryophyta</taxon>
        <taxon>Tracheophyta</taxon>
        <taxon>Spermatophyta</taxon>
        <taxon>Magnoliopsida</taxon>
        <taxon>Liliopsida</taxon>
        <taxon>Poales</taxon>
        <taxon>Poaceae</taxon>
        <taxon>PACMAD clade</taxon>
        <taxon>Panicoideae</taxon>
        <taxon>Panicodae</taxon>
        <taxon>Paniceae</taxon>
        <taxon>Panicinae</taxon>
        <taxon>Panicum</taxon>
        <taxon>Panicum sect. Panicum</taxon>
    </lineage>
</organism>
<feature type="compositionally biased region" description="Polar residues" evidence="2">
    <location>
        <begin position="386"/>
        <end position="399"/>
    </location>
</feature>
<feature type="compositionally biased region" description="Polar residues" evidence="2">
    <location>
        <begin position="365"/>
        <end position="376"/>
    </location>
</feature>
<feature type="compositionally biased region" description="Polar residues" evidence="2">
    <location>
        <begin position="281"/>
        <end position="294"/>
    </location>
</feature>
<feature type="region of interest" description="Disordered" evidence="2">
    <location>
        <begin position="1267"/>
        <end position="1315"/>
    </location>
</feature>